<evidence type="ECO:0000313" key="3">
    <source>
        <dbReference type="Proteomes" id="UP000253303"/>
    </source>
</evidence>
<evidence type="ECO:0000313" key="2">
    <source>
        <dbReference type="EMBL" id="RBQ15867.1"/>
    </source>
</evidence>
<sequence length="485" mass="53061">MPRQPVPAGAADRPAGRAAHEQATPGGAGRDLDRASIPPSARPSGDGPAGPTAARHLRARPPHGGATARDRGGRTGPGRGRAGRDGAGGRRVTGPWWSRHASARWAWRAWRRGDVDECERLARTVPAPARDRLLFLTSFAKGRYERALDHYAALPRPPRALDEPVADAWLHLDRPDKAVEHLRRRGRPQDARARLQAHRPLQITLDTTTVVPFIDDELAPYLPGLAATLNGVATSVRVDTGGTFVVMGAGRAAEHRLTTVEGGHADHGLARTQVRHAIAEELRLGTAVLANVPVDVLPTLDGEQDFILIGTNLLQRFLTTLDHPSRRLILSPRRNEAEAAAHARLLSPADPITELPFYLWGDHYMFARGGFGPRRDLNFFIDTGLAYLTQDDGGPLRQAALWSTTTNYRSWGVPSTLARPPHFSSPLPLSLGELQRRDLLLAASSVRTMPWSSLGGVRIDGLLCLGFLGAYSWTLDFDRRRYVFR</sequence>
<organism evidence="2 3">
    <name type="scientific">Spongiactinospora rosea</name>
    <dbReference type="NCBI Taxonomy" id="2248750"/>
    <lineage>
        <taxon>Bacteria</taxon>
        <taxon>Bacillati</taxon>
        <taxon>Actinomycetota</taxon>
        <taxon>Actinomycetes</taxon>
        <taxon>Streptosporangiales</taxon>
        <taxon>Streptosporangiaceae</taxon>
        <taxon>Spongiactinospora</taxon>
    </lineage>
</organism>
<dbReference type="Proteomes" id="UP000253303">
    <property type="component" value="Unassembled WGS sequence"/>
</dbReference>
<name>A0A366LPW5_9ACTN</name>
<evidence type="ECO:0000256" key="1">
    <source>
        <dbReference type="SAM" id="MobiDB-lite"/>
    </source>
</evidence>
<proteinExistence type="predicted"/>
<keyword evidence="3" id="KW-1185">Reference proteome</keyword>
<gene>
    <name evidence="2" type="ORF">DP939_33190</name>
</gene>
<feature type="region of interest" description="Disordered" evidence="1">
    <location>
        <begin position="1"/>
        <end position="94"/>
    </location>
</feature>
<reference evidence="2 3" key="1">
    <citation type="submission" date="2018-06" db="EMBL/GenBank/DDBJ databases">
        <title>Sphaerisporangium craniellae sp. nov., isolated from a marine sponge in the South China Sea.</title>
        <authorList>
            <person name="Li L."/>
        </authorList>
    </citation>
    <scope>NUCLEOTIDE SEQUENCE [LARGE SCALE GENOMIC DNA]</scope>
    <source>
        <strain evidence="2 3">LHW63015</strain>
    </source>
</reference>
<protein>
    <submittedName>
        <fullName evidence="2">Uncharacterized protein</fullName>
    </submittedName>
</protein>
<dbReference type="EMBL" id="QMEY01000020">
    <property type="protein sequence ID" value="RBQ15867.1"/>
    <property type="molecule type" value="Genomic_DNA"/>
</dbReference>
<accession>A0A366LPW5</accession>
<comment type="caution">
    <text evidence="2">The sequence shown here is derived from an EMBL/GenBank/DDBJ whole genome shotgun (WGS) entry which is preliminary data.</text>
</comment>
<dbReference type="Pfam" id="PF13650">
    <property type="entry name" value="Asp_protease_2"/>
    <property type="match status" value="1"/>
</dbReference>
<dbReference type="Gene3D" id="2.40.70.10">
    <property type="entry name" value="Acid Proteases"/>
    <property type="match status" value="1"/>
</dbReference>
<dbReference type="InterPro" id="IPR021109">
    <property type="entry name" value="Peptidase_aspartic_dom_sf"/>
</dbReference>
<dbReference type="AlphaFoldDB" id="A0A366LPW5"/>